<keyword evidence="4" id="KW-1185">Reference proteome</keyword>
<keyword evidence="2" id="KW-0812">Transmembrane</keyword>
<evidence type="ECO:0000313" key="4">
    <source>
        <dbReference type="Proteomes" id="UP001642484"/>
    </source>
</evidence>
<reference evidence="3 4" key="1">
    <citation type="submission" date="2024-02" db="EMBL/GenBank/DDBJ databases">
        <authorList>
            <person name="Chen Y."/>
            <person name="Shah S."/>
            <person name="Dougan E. K."/>
            <person name="Thang M."/>
            <person name="Chan C."/>
        </authorList>
    </citation>
    <scope>NUCLEOTIDE SEQUENCE [LARGE SCALE GENOMIC DNA]</scope>
</reference>
<dbReference type="EMBL" id="CAXAMN010023263">
    <property type="protein sequence ID" value="CAK9076371.1"/>
    <property type="molecule type" value="Genomic_DNA"/>
</dbReference>
<name>A0ABP0PLC3_9DINO</name>
<evidence type="ECO:0000256" key="2">
    <source>
        <dbReference type="SAM" id="Phobius"/>
    </source>
</evidence>
<dbReference type="Proteomes" id="UP001642484">
    <property type="component" value="Unassembled WGS sequence"/>
</dbReference>
<sequence>MSIECDDVSGLTPTPRSILDTNGKSGKSMVEFLSYLDACTLEQRPDCIIWECVSKLDSFRQSNVQERGTDVVKETSAQRGYITEFEKMQLIVVLWAFSGGQDFSIPQSRGRTYGISIKTNGGLDTVSQAALTKKLESAWEFVGRCKLKWTEPLFMLWERTRSHDCRDENSQEIGNKRKNKKKIEDEGTGKKWPSMHTKFKDQHGIDDADLCCKQLMWLKEQLQTLQLPKREVEGAMLTFAALRKQRQQDIVLKGVLYVCNIGDSITRMRWKTTHHCVLPRKRYLYLTEGTVFINPGKQFLFALQGLSPAELYGLQHRLSCTECQDLLGNAFTSNVIAAVALAALLFVLPGK</sequence>
<accession>A0ABP0PLC3</accession>
<feature type="region of interest" description="Disordered" evidence="1">
    <location>
        <begin position="169"/>
        <end position="196"/>
    </location>
</feature>
<organism evidence="3 4">
    <name type="scientific">Durusdinium trenchii</name>
    <dbReference type="NCBI Taxonomy" id="1381693"/>
    <lineage>
        <taxon>Eukaryota</taxon>
        <taxon>Sar</taxon>
        <taxon>Alveolata</taxon>
        <taxon>Dinophyceae</taxon>
        <taxon>Suessiales</taxon>
        <taxon>Symbiodiniaceae</taxon>
        <taxon>Durusdinium</taxon>
    </lineage>
</organism>
<proteinExistence type="predicted"/>
<keyword evidence="2" id="KW-1133">Transmembrane helix</keyword>
<dbReference type="Gene3D" id="3.40.50.150">
    <property type="entry name" value="Vaccinia Virus protein VP39"/>
    <property type="match status" value="1"/>
</dbReference>
<dbReference type="SUPFAM" id="SSF53335">
    <property type="entry name" value="S-adenosyl-L-methionine-dependent methyltransferases"/>
    <property type="match status" value="1"/>
</dbReference>
<keyword evidence="2" id="KW-0472">Membrane</keyword>
<comment type="caution">
    <text evidence="3">The sequence shown here is derived from an EMBL/GenBank/DDBJ whole genome shotgun (WGS) entry which is preliminary data.</text>
</comment>
<gene>
    <name evidence="3" type="ORF">CCMP2556_LOCUS37628</name>
</gene>
<feature type="transmembrane region" description="Helical" evidence="2">
    <location>
        <begin position="326"/>
        <end position="348"/>
    </location>
</feature>
<evidence type="ECO:0000313" key="3">
    <source>
        <dbReference type="EMBL" id="CAK9076371.1"/>
    </source>
</evidence>
<protein>
    <submittedName>
        <fullName evidence="3">Uncharacterized protein</fullName>
    </submittedName>
</protein>
<dbReference type="InterPro" id="IPR029063">
    <property type="entry name" value="SAM-dependent_MTases_sf"/>
</dbReference>
<evidence type="ECO:0000256" key="1">
    <source>
        <dbReference type="SAM" id="MobiDB-lite"/>
    </source>
</evidence>